<evidence type="ECO:0000313" key="1">
    <source>
        <dbReference type="EMBL" id="SBP06482.1"/>
    </source>
</evidence>
<dbReference type="EMBL" id="HADW01005082">
    <property type="protein sequence ID" value="SBP06482.1"/>
    <property type="molecule type" value="Transcribed_RNA"/>
</dbReference>
<feature type="non-terminal residue" evidence="1">
    <location>
        <position position="1"/>
    </location>
</feature>
<sequence>HHNVPANVLGYLLANSDSRFKFKCSAEFLPEGGATLTV</sequence>
<name>A0A1A7WKI3_9TELE</name>
<reference evidence="1" key="1">
    <citation type="submission" date="2016-05" db="EMBL/GenBank/DDBJ databases">
        <authorList>
            <person name="Lavstsen T."/>
            <person name="Jespersen J.S."/>
        </authorList>
    </citation>
    <scope>NUCLEOTIDE SEQUENCE</scope>
    <source>
        <tissue evidence="1">Brain</tissue>
    </source>
</reference>
<reference evidence="1" key="2">
    <citation type="submission" date="2016-06" db="EMBL/GenBank/DDBJ databases">
        <title>The genome of a short-lived fish provides insights into sex chromosome evolution and the genetic control of aging.</title>
        <authorList>
            <person name="Reichwald K."/>
            <person name="Felder M."/>
            <person name="Petzold A."/>
            <person name="Koch P."/>
            <person name="Groth M."/>
            <person name="Platzer M."/>
        </authorList>
    </citation>
    <scope>NUCLEOTIDE SEQUENCE</scope>
    <source>
        <tissue evidence="1">Brain</tissue>
    </source>
</reference>
<dbReference type="AlphaFoldDB" id="A0A1A7WKI3"/>
<gene>
    <name evidence="1" type="primary">Nfu_g_1_016149</name>
</gene>
<feature type="non-terminal residue" evidence="1">
    <location>
        <position position="38"/>
    </location>
</feature>
<accession>A0A1A7WKI3</accession>
<protein>
    <submittedName>
        <fullName evidence="1">Uncharacterized protein</fullName>
    </submittedName>
</protein>
<proteinExistence type="predicted"/>
<organism evidence="1">
    <name type="scientific">Iconisemion striatum</name>
    <dbReference type="NCBI Taxonomy" id="60296"/>
    <lineage>
        <taxon>Eukaryota</taxon>
        <taxon>Metazoa</taxon>
        <taxon>Chordata</taxon>
        <taxon>Craniata</taxon>
        <taxon>Vertebrata</taxon>
        <taxon>Euteleostomi</taxon>
        <taxon>Actinopterygii</taxon>
        <taxon>Neopterygii</taxon>
        <taxon>Teleostei</taxon>
        <taxon>Neoteleostei</taxon>
        <taxon>Acanthomorphata</taxon>
        <taxon>Ovalentaria</taxon>
        <taxon>Atherinomorphae</taxon>
        <taxon>Cyprinodontiformes</taxon>
        <taxon>Nothobranchiidae</taxon>
        <taxon>Iconisemion</taxon>
    </lineage>
</organism>